<protein>
    <recommendedName>
        <fullName evidence="3">YbjN domain-containing protein</fullName>
    </recommendedName>
</protein>
<dbReference type="Pfam" id="PF10722">
    <property type="entry name" value="YbjN"/>
    <property type="match status" value="1"/>
</dbReference>
<keyword evidence="2" id="KW-1185">Reference proteome</keyword>
<dbReference type="EMBL" id="BAVZ01000016">
    <property type="protein sequence ID" value="GAF09945.1"/>
    <property type="molecule type" value="Genomic_DNA"/>
</dbReference>
<gene>
    <name evidence="1" type="ORF">JCM16418_4109</name>
</gene>
<dbReference type="OrthoDB" id="1952547at2"/>
<dbReference type="eggNOG" id="ENOG50307C7">
    <property type="taxonomic scope" value="Bacteria"/>
</dbReference>
<reference evidence="1 2" key="1">
    <citation type="journal article" date="2014" name="Genome Announc.">
        <title>Draft Genome Sequence of Paenibacillus pini JCM 16418T, Isolated from the Rhizosphere of Pine Tree.</title>
        <authorList>
            <person name="Yuki M."/>
            <person name="Oshima K."/>
            <person name="Suda W."/>
            <person name="Oshida Y."/>
            <person name="Kitamura K."/>
            <person name="Iida Y."/>
            <person name="Hattori M."/>
            <person name="Ohkuma M."/>
        </authorList>
    </citation>
    <scope>NUCLEOTIDE SEQUENCE [LARGE SCALE GENOMIC DNA]</scope>
    <source>
        <strain evidence="1 2">JCM 16418</strain>
    </source>
</reference>
<organism evidence="1 2">
    <name type="scientific">Paenibacillus pini JCM 16418</name>
    <dbReference type="NCBI Taxonomy" id="1236976"/>
    <lineage>
        <taxon>Bacteria</taxon>
        <taxon>Bacillati</taxon>
        <taxon>Bacillota</taxon>
        <taxon>Bacilli</taxon>
        <taxon>Bacillales</taxon>
        <taxon>Paenibacillaceae</taxon>
        <taxon>Paenibacillus</taxon>
    </lineage>
</organism>
<dbReference type="Proteomes" id="UP000019364">
    <property type="component" value="Unassembled WGS sequence"/>
</dbReference>
<comment type="caution">
    <text evidence="1">The sequence shown here is derived from an EMBL/GenBank/DDBJ whole genome shotgun (WGS) entry which is preliminary data.</text>
</comment>
<accession>W7YG91</accession>
<evidence type="ECO:0000313" key="2">
    <source>
        <dbReference type="Proteomes" id="UP000019364"/>
    </source>
</evidence>
<sequence length="144" mass="16611">MKATIQDNIAMFKSHMNEINFKMEENITEKNTFFASNEKTAHGGNIRLIASFPFDHNSVDIYCFNLAEISNPSKREAALNHINDLNINYRYAKFTLSEEGSVAISLCIDFTDIQFAPELVMRQIMMIYHAANDEYEQLMKIAWS</sequence>
<dbReference type="AlphaFoldDB" id="W7YG91"/>
<dbReference type="RefSeq" id="WP_036651931.1">
    <property type="nucleotide sequence ID" value="NZ_BAVZ01000016.1"/>
</dbReference>
<name>W7YG91_9BACL</name>
<proteinExistence type="predicted"/>
<evidence type="ECO:0008006" key="3">
    <source>
        <dbReference type="Google" id="ProtNLM"/>
    </source>
</evidence>
<evidence type="ECO:0000313" key="1">
    <source>
        <dbReference type="EMBL" id="GAF09945.1"/>
    </source>
</evidence>
<dbReference type="InterPro" id="IPR019660">
    <property type="entry name" value="Put_sensory_transdc_reg_YbjN"/>
</dbReference>